<protein>
    <submittedName>
        <fullName evidence="4">Methyl-accepting chemotaxis sensory transducer</fullName>
    </submittedName>
</protein>
<dbReference type="Gene3D" id="1.10.287.950">
    <property type="entry name" value="Methyl-accepting chemotaxis protein"/>
    <property type="match status" value="1"/>
</dbReference>
<dbReference type="RefSeq" id="WP_010074770.1">
    <property type="nucleotide sequence ID" value="NC_014393.1"/>
</dbReference>
<dbReference type="SMART" id="SM00283">
    <property type="entry name" value="MA"/>
    <property type="match status" value="1"/>
</dbReference>
<dbReference type="Pfam" id="PF00015">
    <property type="entry name" value="MCPsignal"/>
    <property type="match status" value="1"/>
</dbReference>
<dbReference type="AlphaFoldDB" id="D9SRT2"/>
<proteinExistence type="predicted"/>
<dbReference type="STRING" id="573061.Clocel_0678"/>
<organism evidence="4 5">
    <name type="scientific">Clostridium cellulovorans (strain ATCC 35296 / DSM 3052 / OCM 3 / 743B)</name>
    <dbReference type="NCBI Taxonomy" id="573061"/>
    <lineage>
        <taxon>Bacteria</taxon>
        <taxon>Bacillati</taxon>
        <taxon>Bacillota</taxon>
        <taxon>Clostridia</taxon>
        <taxon>Eubacteriales</taxon>
        <taxon>Clostridiaceae</taxon>
        <taxon>Clostridium</taxon>
    </lineage>
</organism>
<dbReference type="PANTHER" id="PTHR32089">
    <property type="entry name" value="METHYL-ACCEPTING CHEMOTAXIS PROTEIN MCPB"/>
    <property type="match status" value="1"/>
</dbReference>
<dbReference type="KEGG" id="ccb:Clocel_0678"/>
<feature type="domain" description="Methyl-accepting transducer" evidence="3">
    <location>
        <begin position="81"/>
        <end position="285"/>
    </location>
</feature>
<reference evidence="4 5" key="1">
    <citation type="submission" date="2010-08" db="EMBL/GenBank/DDBJ databases">
        <title>Complete sequence of Clostridium cellulovorans 743B.</title>
        <authorList>
            <consortium name="US DOE Joint Genome Institute"/>
            <person name="Lucas S."/>
            <person name="Copeland A."/>
            <person name="Lapidus A."/>
            <person name="Cheng J.-F."/>
            <person name="Bruce D."/>
            <person name="Goodwin L."/>
            <person name="Pitluck S."/>
            <person name="Chertkov O."/>
            <person name="Detter J.C."/>
            <person name="Han C."/>
            <person name="Tapia R."/>
            <person name="Land M."/>
            <person name="Hauser L."/>
            <person name="Chang Y.-J."/>
            <person name="Jeffries C."/>
            <person name="Kyrpides N."/>
            <person name="Ivanova N."/>
            <person name="Mikhailova N."/>
            <person name="Hemme C.L."/>
            <person name="Woyke T."/>
        </authorList>
    </citation>
    <scope>NUCLEOTIDE SEQUENCE [LARGE SCALE GENOMIC DNA]</scope>
    <source>
        <strain evidence="5">ATCC 35296 / DSM 3052 / OCM 3 / 743B</strain>
    </source>
</reference>
<evidence type="ECO:0000313" key="4">
    <source>
        <dbReference type="EMBL" id="ADL50449.1"/>
    </source>
</evidence>
<accession>D9SRT2</accession>
<evidence type="ECO:0000259" key="3">
    <source>
        <dbReference type="PROSITE" id="PS50111"/>
    </source>
</evidence>
<name>D9SRT2_CLOC7</name>
<sequence>MFRKKEKLSQDTNQLESNLNAVIIPKNAYENIVGELKATTTSIDSNIHEVASKLSDFKHNIDDISSYSEDHSPTNGIKDILSDFNTEMEVLSDNINNVHTTVVDTSKLADKGLGNIVTLNSSLSELQNAFSSSSSIVSDLVSKIESVNSITDSISQIASQTNLLALNAAIEAARAGEAGKGFGVVADEIRKLAESSKSAVENITKILEEIKNDIMNTSSAMSTAGNAIDMQNTTVKTTKDTFGDIKTSIDGAVELIDKAVKNLVSSTSLKDKISSESDALASKLSYEIKENMSHVVSDLNNQIKNVDKISNSVNKLNEISTNISKYK</sequence>
<dbReference type="HOGENOM" id="CLU_000445_107_18_9"/>
<evidence type="ECO:0000256" key="1">
    <source>
        <dbReference type="ARBA" id="ARBA00023224"/>
    </source>
</evidence>
<keyword evidence="1 2" id="KW-0807">Transducer</keyword>
<evidence type="ECO:0000256" key="2">
    <source>
        <dbReference type="PROSITE-ProRule" id="PRU00284"/>
    </source>
</evidence>
<dbReference type="GO" id="GO:0016020">
    <property type="term" value="C:membrane"/>
    <property type="evidence" value="ECO:0007669"/>
    <property type="project" value="InterPro"/>
</dbReference>
<dbReference type="PANTHER" id="PTHR32089:SF112">
    <property type="entry name" value="LYSOZYME-LIKE PROTEIN-RELATED"/>
    <property type="match status" value="1"/>
</dbReference>
<dbReference type="InterPro" id="IPR004089">
    <property type="entry name" value="MCPsignal_dom"/>
</dbReference>
<keyword evidence="5" id="KW-1185">Reference proteome</keyword>
<dbReference type="SUPFAM" id="SSF58104">
    <property type="entry name" value="Methyl-accepting chemotaxis protein (MCP) signaling domain"/>
    <property type="match status" value="1"/>
</dbReference>
<dbReference type="PROSITE" id="PS50111">
    <property type="entry name" value="CHEMOTAXIS_TRANSDUC_2"/>
    <property type="match status" value="1"/>
</dbReference>
<dbReference type="OrthoDB" id="358716at2"/>
<dbReference type="eggNOG" id="COG0840">
    <property type="taxonomic scope" value="Bacteria"/>
</dbReference>
<dbReference type="GO" id="GO:0007165">
    <property type="term" value="P:signal transduction"/>
    <property type="evidence" value="ECO:0007669"/>
    <property type="project" value="UniProtKB-KW"/>
</dbReference>
<dbReference type="Proteomes" id="UP000002730">
    <property type="component" value="Chromosome"/>
</dbReference>
<evidence type="ECO:0000313" key="5">
    <source>
        <dbReference type="Proteomes" id="UP000002730"/>
    </source>
</evidence>
<dbReference type="EMBL" id="CP002160">
    <property type="protein sequence ID" value="ADL50449.1"/>
    <property type="molecule type" value="Genomic_DNA"/>
</dbReference>
<gene>
    <name evidence="4" type="ordered locus">Clocel_0678</name>
</gene>